<dbReference type="Proteomes" id="UP001151760">
    <property type="component" value="Unassembled WGS sequence"/>
</dbReference>
<evidence type="ECO:0000313" key="1">
    <source>
        <dbReference type="EMBL" id="GJU09105.1"/>
    </source>
</evidence>
<organism evidence="1 2">
    <name type="scientific">Tanacetum coccineum</name>
    <dbReference type="NCBI Taxonomy" id="301880"/>
    <lineage>
        <taxon>Eukaryota</taxon>
        <taxon>Viridiplantae</taxon>
        <taxon>Streptophyta</taxon>
        <taxon>Embryophyta</taxon>
        <taxon>Tracheophyta</taxon>
        <taxon>Spermatophyta</taxon>
        <taxon>Magnoliopsida</taxon>
        <taxon>eudicotyledons</taxon>
        <taxon>Gunneridae</taxon>
        <taxon>Pentapetalae</taxon>
        <taxon>asterids</taxon>
        <taxon>campanulids</taxon>
        <taxon>Asterales</taxon>
        <taxon>Asteraceae</taxon>
        <taxon>Asteroideae</taxon>
        <taxon>Anthemideae</taxon>
        <taxon>Anthemidinae</taxon>
        <taxon>Tanacetum</taxon>
    </lineage>
</organism>
<sequence length="88" mass="10148">MNPDNDDKNDPNDVQLQDEDIIYNIASSVEIQKVYELKRFLDRLNDDDAIVVPYEDAQVILDDTNDPFTYILMSKDFADKDIAANDAY</sequence>
<name>A0ABQ5J985_9ASTR</name>
<reference evidence="1" key="2">
    <citation type="submission" date="2022-01" db="EMBL/GenBank/DDBJ databases">
        <authorList>
            <person name="Yamashiro T."/>
            <person name="Shiraishi A."/>
            <person name="Satake H."/>
            <person name="Nakayama K."/>
        </authorList>
    </citation>
    <scope>NUCLEOTIDE SEQUENCE</scope>
</reference>
<evidence type="ECO:0000313" key="2">
    <source>
        <dbReference type="Proteomes" id="UP001151760"/>
    </source>
</evidence>
<comment type="caution">
    <text evidence="1">The sequence shown here is derived from an EMBL/GenBank/DDBJ whole genome shotgun (WGS) entry which is preliminary data.</text>
</comment>
<gene>
    <name evidence="1" type="ORF">Tco_1125535</name>
</gene>
<protein>
    <submittedName>
        <fullName evidence="1">Uncharacterized protein</fullName>
    </submittedName>
</protein>
<keyword evidence="2" id="KW-1185">Reference proteome</keyword>
<accession>A0ABQ5J985</accession>
<reference evidence="1" key="1">
    <citation type="journal article" date="2022" name="Int. J. Mol. Sci.">
        <title>Draft Genome of Tanacetum Coccineum: Genomic Comparison of Closely Related Tanacetum-Family Plants.</title>
        <authorList>
            <person name="Yamashiro T."/>
            <person name="Shiraishi A."/>
            <person name="Nakayama K."/>
            <person name="Satake H."/>
        </authorList>
    </citation>
    <scope>NUCLEOTIDE SEQUENCE</scope>
</reference>
<proteinExistence type="predicted"/>
<dbReference type="EMBL" id="BQNB010021697">
    <property type="protein sequence ID" value="GJU09105.1"/>
    <property type="molecule type" value="Genomic_DNA"/>
</dbReference>